<sequence length="130" mass="14065">MNSSIHISQTDARPMYLQIVEQVRARIASGNWPAGTELPSIRALAADINVSVITVKRAYLDLEAEGVIVTRHGKGSFVAESGKGSPASELLGRKLDEHLRAAAEISRQLGLPSEELLARLRAAQRPRGTK</sequence>
<dbReference type="RefSeq" id="WP_149104387.1">
    <property type="nucleotide sequence ID" value="NZ_VTFT01000002.1"/>
</dbReference>
<evidence type="ECO:0000313" key="5">
    <source>
        <dbReference type="EMBL" id="TYT23691.1"/>
    </source>
</evidence>
<keyword evidence="1" id="KW-0805">Transcription regulation</keyword>
<keyword evidence="2" id="KW-0238">DNA-binding</keyword>
<dbReference type="InterPro" id="IPR000524">
    <property type="entry name" value="Tscrpt_reg_HTH_GntR"/>
</dbReference>
<feature type="domain" description="HTH gntR-type" evidence="4">
    <location>
        <begin position="13"/>
        <end position="81"/>
    </location>
</feature>
<dbReference type="AlphaFoldDB" id="A0A5D4XIG6"/>
<organism evidence="5 6">
    <name type="scientific">Luteimonas viscosa</name>
    <dbReference type="NCBI Taxonomy" id="1132694"/>
    <lineage>
        <taxon>Bacteria</taxon>
        <taxon>Pseudomonadati</taxon>
        <taxon>Pseudomonadota</taxon>
        <taxon>Gammaproteobacteria</taxon>
        <taxon>Lysobacterales</taxon>
        <taxon>Lysobacteraceae</taxon>
        <taxon>Luteimonas</taxon>
    </lineage>
</organism>
<keyword evidence="6" id="KW-1185">Reference proteome</keyword>
<evidence type="ECO:0000259" key="4">
    <source>
        <dbReference type="PROSITE" id="PS50949"/>
    </source>
</evidence>
<accession>A0A5D4XIG6</accession>
<reference evidence="5 6" key="1">
    <citation type="submission" date="2019-08" db="EMBL/GenBank/DDBJ databases">
        <title>Luteimonas viscosus sp. nov., isolated from soil of a sunflower field.</title>
        <authorList>
            <person name="Jianli Z."/>
            <person name="Ying Z."/>
        </authorList>
    </citation>
    <scope>NUCLEOTIDE SEQUENCE [LARGE SCALE GENOMIC DNA]</scope>
    <source>
        <strain evidence="5 6">XBU10</strain>
    </source>
</reference>
<comment type="caution">
    <text evidence="5">The sequence shown here is derived from an EMBL/GenBank/DDBJ whole genome shotgun (WGS) entry which is preliminary data.</text>
</comment>
<dbReference type="GO" id="GO:0003677">
    <property type="term" value="F:DNA binding"/>
    <property type="evidence" value="ECO:0007669"/>
    <property type="project" value="UniProtKB-KW"/>
</dbReference>
<dbReference type="SUPFAM" id="SSF46785">
    <property type="entry name" value="Winged helix' DNA-binding domain"/>
    <property type="match status" value="1"/>
</dbReference>
<evidence type="ECO:0000313" key="6">
    <source>
        <dbReference type="Proteomes" id="UP000324973"/>
    </source>
</evidence>
<dbReference type="PANTHER" id="PTHR38445:SF7">
    <property type="entry name" value="GNTR-FAMILY TRANSCRIPTIONAL REGULATOR"/>
    <property type="match status" value="1"/>
</dbReference>
<dbReference type="Pfam" id="PF00392">
    <property type="entry name" value="GntR"/>
    <property type="match status" value="1"/>
</dbReference>
<dbReference type="CDD" id="cd07377">
    <property type="entry name" value="WHTH_GntR"/>
    <property type="match status" value="1"/>
</dbReference>
<dbReference type="SMART" id="SM00345">
    <property type="entry name" value="HTH_GNTR"/>
    <property type="match status" value="1"/>
</dbReference>
<evidence type="ECO:0000256" key="3">
    <source>
        <dbReference type="ARBA" id="ARBA00023163"/>
    </source>
</evidence>
<dbReference type="OrthoDB" id="9804020at2"/>
<dbReference type="InterPro" id="IPR036388">
    <property type="entry name" value="WH-like_DNA-bd_sf"/>
</dbReference>
<dbReference type="Proteomes" id="UP000324973">
    <property type="component" value="Unassembled WGS sequence"/>
</dbReference>
<dbReference type="Gene3D" id="1.10.10.10">
    <property type="entry name" value="Winged helix-like DNA-binding domain superfamily/Winged helix DNA-binding domain"/>
    <property type="match status" value="1"/>
</dbReference>
<dbReference type="GO" id="GO:0003700">
    <property type="term" value="F:DNA-binding transcription factor activity"/>
    <property type="evidence" value="ECO:0007669"/>
    <property type="project" value="InterPro"/>
</dbReference>
<name>A0A5D4XIG6_9GAMM</name>
<dbReference type="PROSITE" id="PS50949">
    <property type="entry name" value="HTH_GNTR"/>
    <property type="match status" value="1"/>
</dbReference>
<evidence type="ECO:0000256" key="1">
    <source>
        <dbReference type="ARBA" id="ARBA00023015"/>
    </source>
</evidence>
<evidence type="ECO:0000256" key="2">
    <source>
        <dbReference type="ARBA" id="ARBA00023125"/>
    </source>
</evidence>
<proteinExistence type="predicted"/>
<dbReference type="InterPro" id="IPR036390">
    <property type="entry name" value="WH_DNA-bd_sf"/>
</dbReference>
<dbReference type="EMBL" id="VTFT01000002">
    <property type="protein sequence ID" value="TYT23691.1"/>
    <property type="molecule type" value="Genomic_DNA"/>
</dbReference>
<keyword evidence="3" id="KW-0804">Transcription</keyword>
<dbReference type="PANTHER" id="PTHR38445">
    <property type="entry name" value="HTH-TYPE TRANSCRIPTIONAL REPRESSOR YTRA"/>
    <property type="match status" value="1"/>
</dbReference>
<protein>
    <submittedName>
        <fullName evidence="5">GntR family transcriptional regulator</fullName>
    </submittedName>
</protein>
<gene>
    <name evidence="5" type="ORF">FZO89_15795</name>
</gene>